<proteinExistence type="predicted"/>
<dbReference type="RefSeq" id="WP_014103956.1">
    <property type="nucleotide sequence ID" value="NC_016026.1"/>
</dbReference>
<dbReference type="KEGG" id="mai:MICA_2431"/>
<feature type="region of interest" description="Disordered" evidence="1">
    <location>
        <begin position="189"/>
        <end position="209"/>
    </location>
</feature>
<feature type="compositionally biased region" description="Basic and acidic residues" evidence="1">
    <location>
        <begin position="200"/>
        <end position="209"/>
    </location>
</feature>
<dbReference type="OrthoDB" id="9817185at2"/>
<evidence type="ECO:0000313" key="3">
    <source>
        <dbReference type="EMBL" id="AEP10733.1"/>
    </source>
</evidence>
<dbReference type="STRING" id="856793.MICA_2431"/>
<protein>
    <submittedName>
        <fullName evidence="3">Uncharacterized protein</fullName>
    </submittedName>
</protein>
<evidence type="ECO:0000313" key="4">
    <source>
        <dbReference type="Proteomes" id="UP000009286"/>
    </source>
</evidence>
<keyword evidence="4" id="KW-1185">Reference proteome</keyword>
<dbReference type="AlphaFoldDB" id="G2KNT8"/>
<dbReference type="HOGENOM" id="CLU_049435_0_0_5"/>
<evidence type="ECO:0000256" key="2">
    <source>
        <dbReference type="SAM" id="SignalP"/>
    </source>
</evidence>
<gene>
    <name evidence="3" type="ordered locus">MICA_2431</name>
</gene>
<name>G2KNT8_MICAA</name>
<evidence type="ECO:0000256" key="1">
    <source>
        <dbReference type="SAM" id="MobiDB-lite"/>
    </source>
</evidence>
<dbReference type="EMBL" id="CP002382">
    <property type="protein sequence ID" value="AEP10733.1"/>
    <property type="molecule type" value="Genomic_DNA"/>
</dbReference>
<organism evidence="3 4">
    <name type="scientific">Micavibrio aeruginosavorus (strain ARL-13)</name>
    <dbReference type="NCBI Taxonomy" id="856793"/>
    <lineage>
        <taxon>Bacteria</taxon>
        <taxon>Pseudomonadati</taxon>
        <taxon>Bdellovibrionota</taxon>
        <taxon>Bdellovibrionia</taxon>
        <taxon>Bdellovibrionales</taxon>
        <taxon>Pseudobdellovibrionaceae</taxon>
        <taxon>Micavibrio</taxon>
    </lineage>
</organism>
<accession>G2KNT8</accession>
<feature type="chain" id="PRO_5003432455" evidence="2">
    <location>
        <begin position="26"/>
        <end position="448"/>
    </location>
</feature>
<keyword evidence="2" id="KW-0732">Signal</keyword>
<feature type="signal peptide" evidence="2">
    <location>
        <begin position="1"/>
        <end position="25"/>
    </location>
</feature>
<sequence length="448" mass="49075">MIHVLKNKLFLVALLVALFAGTLSGGTSVKPAFAQLGGGTCGPGTPGMGAYVFGVVEYGFGVIETFPMGIIATEDNVNYTREWMVTDFFNGCIIDIFFKEHILPAMMMMTEQLSAVGMQQVAAIGMFMDAKHQQETQRLFQELSAQAHKDYQPSEELCSLGSVMKSLGASDRNADLTALMMTERSLKRQLGNANSNASEGPKEDREGRLEQFRRRYCDPNDNDGGLASICVSGGNNATKNKDVDYARTMAFPQTLNINFSDNTLTDDEEDVIALASNLFSHDVFTRIAPGTLEVAANQDEYLNVRSVIAKRSVAEHSFNTILGMKTAGSNAAGTSQYMSAMLQELGMSAADAQSLIGANPSYYAQMELLTKSIFQRPEFFVGLYDKPTNVARKGVALQALALMQDRDTFKSNLRSEAILSVLLEMEVMRLQEDVQNRLPRMVDSGPKN</sequence>
<reference evidence="3 4" key="1">
    <citation type="journal article" date="2011" name="BMC Genomics">
        <title>Genomic insights into an obligate epibiotic bacterial predator: Micavibrio aeruginosavorus ARL-13.</title>
        <authorList>
            <person name="Wang Z."/>
            <person name="Kadouri D."/>
            <person name="Wu M."/>
        </authorList>
    </citation>
    <scope>NUCLEOTIDE SEQUENCE [LARGE SCALE GENOMIC DNA]</scope>
    <source>
        <strain evidence="3 4">ARL-13</strain>
    </source>
</reference>
<dbReference type="Proteomes" id="UP000009286">
    <property type="component" value="Chromosome"/>
</dbReference>